<dbReference type="InterPro" id="IPR041489">
    <property type="entry name" value="PDZ_6"/>
</dbReference>
<keyword evidence="6" id="KW-0539">Nucleus</keyword>
<comment type="function">
    <text evidence="1">Nuclear serine protease which mediates apoptosis.</text>
</comment>
<dbReference type="InterPro" id="IPR009003">
    <property type="entry name" value="Peptidase_S1_PA"/>
</dbReference>
<accession>A0A6G0WIK0</accession>
<dbReference type="Gene3D" id="2.30.42.10">
    <property type="match status" value="3"/>
</dbReference>
<evidence type="ECO:0000256" key="1">
    <source>
        <dbReference type="ARBA" id="ARBA00002558"/>
    </source>
</evidence>
<sequence>MTATPNLAIAAAAASALAASAAVAFAYKQKKSTRDSLNQLDAARLEAWEESIEVLRESLLYEDTNASQWERSLEEALGAIVSIRIMQVVSFDGDTPSCTVATGFIVDKERGLILTNRHVVTPGPVVADAIFVNHEEVDLVPIYRDPVHDFGFFRFDPSAVRFLDLHEIPLRPDLARVGTDIRVVGNDNAEKVQILPGVLAKLDRAAPNYGSTGYNDFNTFYFAAASSTSGGSSGSPVLNIDGAAVALNAGGATNAASSYYLPLDRVKRALSFLQDGELHIPRGTWQTIFRHVAFDEGRQLGLTSAIESRFRAAFPQGTGVLVVDQALPGGSGDLHGVQVGDIVVSINGQDVATFLALEEILDSSVGLPVALEVLRGGHSVSLSIPVQDLHAITPRQNLQVGGCILHDLSYQQARNTGLPVGTSGVFVANAGFMFVQANIRSPSVIVSCGNQPTPTLASLVAILAAVPHGARLAMQFIVPTNRQVVHTGVISLDRVWFPFQLMERNDHDGLWHPTYFELPSASVPPEAPSAPAASTSLPPSIPPLEHSTGAWATALLASMVYVRVDIPLMIDGVVWTSFDGIGYVVDAEKGYVLADRATIHVGVGHVVLTIAASLEVRAAIRFLHPYYNIAIVQYNVQDVPAGSVASLPLQSSSLTTETPLQSSSVHVGDVLEFVGLTRTWSVLSQPSKVTKIDRLALPVFSSPHYRAMNIQVWSFDQINTALGGVFADKSSGTVVALWLKFSLGFSSDHSPQVSQYGLPVQWIADIVAWCQDDAIPSTVALLPVEFSTTKVATARAGLGLSAEWTKALEERYKDTRHVLTVQRCVAGTQASDQLSSGDLVLSIDGQLVAKDQDVAAVCADKTQVDMVVLRNKTQMTVPIQVVRFSTMGTTRVIRWCGLVVQDAPLAVLQWGFSQPGVYIAQIYAGTPADNYAVYLQRFLVQVNDTPTPTMDAFAAAIRSLRHGDSVRIHTVSLNTRVRMFTMKMEFHYNPTIEYVWSQDTTEWTRTTWIHD</sequence>
<evidence type="ECO:0000256" key="4">
    <source>
        <dbReference type="ARBA" id="ARBA00020338"/>
    </source>
</evidence>
<dbReference type="Pfam" id="PF17820">
    <property type="entry name" value="PDZ_6"/>
    <property type="match status" value="1"/>
</dbReference>
<dbReference type="InterPro" id="IPR001478">
    <property type="entry name" value="PDZ"/>
</dbReference>
<keyword evidence="9" id="KW-1185">Reference proteome</keyword>
<name>A0A6G0WIK0_9STRA</name>
<evidence type="ECO:0000313" key="9">
    <source>
        <dbReference type="Proteomes" id="UP000481153"/>
    </source>
</evidence>
<dbReference type="GO" id="GO:0006508">
    <property type="term" value="P:proteolysis"/>
    <property type="evidence" value="ECO:0007669"/>
    <property type="project" value="UniProtKB-KW"/>
</dbReference>
<dbReference type="Pfam" id="PF12812">
    <property type="entry name" value="PDZ_1"/>
    <property type="match status" value="1"/>
</dbReference>
<comment type="similarity">
    <text evidence="3">Belongs to the peptidase S1C family.</text>
</comment>
<dbReference type="Gene3D" id="2.40.10.120">
    <property type="match status" value="1"/>
</dbReference>
<dbReference type="PRINTS" id="PR00834">
    <property type="entry name" value="PROTEASES2C"/>
</dbReference>
<feature type="domain" description="PDZ" evidence="7">
    <location>
        <begin position="794"/>
        <end position="872"/>
    </location>
</feature>
<dbReference type="AlphaFoldDB" id="A0A6G0WIK0"/>
<dbReference type="SMART" id="SM00228">
    <property type="entry name" value="PDZ"/>
    <property type="match status" value="3"/>
</dbReference>
<organism evidence="8 9">
    <name type="scientific">Aphanomyces euteiches</name>
    <dbReference type="NCBI Taxonomy" id="100861"/>
    <lineage>
        <taxon>Eukaryota</taxon>
        <taxon>Sar</taxon>
        <taxon>Stramenopiles</taxon>
        <taxon>Oomycota</taxon>
        <taxon>Saprolegniomycetes</taxon>
        <taxon>Saprolegniales</taxon>
        <taxon>Verrucalvaceae</taxon>
        <taxon>Aphanomyces</taxon>
    </lineage>
</organism>
<evidence type="ECO:0000313" key="8">
    <source>
        <dbReference type="EMBL" id="KAF0727060.1"/>
    </source>
</evidence>
<dbReference type="PANTHER" id="PTHR46366:SF1">
    <property type="entry name" value="PDZ DOMAIN-CONTAINING PROTEIN C1685.05"/>
    <property type="match status" value="1"/>
</dbReference>
<dbReference type="SUPFAM" id="SSF50156">
    <property type="entry name" value="PDZ domain-like"/>
    <property type="match status" value="3"/>
</dbReference>
<gene>
    <name evidence="8" type="ORF">Ae201684_014799</name>
</gene>
<dbReference type="GO" id="GO:0005634">
    <property type="term" value="C:nucleus"/>
    <property type="evidence" value="ECO:0007669"/>
    <property type="project" value="UniProtKB-SubCell"/>
</dbReference>
<evidence type="ECO:0000256" key="6">
    <source>
        <dbReference type="ARBA" id="ARBA00023242"/>
    </source>
</evidence>
<dbReference type="VEuPathDB" id="FungiDB:AeMF1_001532"/>
<reference evidence="8 9" key="1">
    <citation type="submission" date="2019-07" db="EMBL/GenBank/DDBJ databases">
        <title>Genomics analysis of Aphanomyces spp. identifies a new class of oomycete effector associated with host adaptation.</title>
        <authorList>
            <person name="Gaulin E."/>
        </authorList>
    </citation>
    <scope>NUCLEOTIDE SEQUENCE [LARGE SCALE GENOMIC DNA]</scope>
    <source>
        <strain evidence="8 9">ATCC 201684</strain>
    </source>
</reference>
<dbReference type="SUPFAM" id="SSF50494">
    <property type="entry name" value="Trypsin-like serine proteases"/>
    <property type="match status" value="2"/>
</dbReference>
<comment type="subcellular location">
    <subcellularLocation>
        <location evidence="2">Nucleus</location>
    </subcellularLocation>
</comment>
<comment type="caution">
    <text evidence="8">The sequence shown here is derived from an EMBL/GenBank/DDBJ whole genome shotgun (WGS) entry which is preliminary data.</text>
</comment>
<evidence type="ECO:0000259" key="7">
    <source>
        <dbReference type="SMART" id="SM00228"/>
    </source>
</evidence>
<dbReference type="InterPro" id="IPR001940">
    <property type="entry name" value="Peptidase_S1C"/>
</dbReference>
<dbReference type="PANTHER" id="PTHR46366">
    <property type="entry name" value="PRO-APOPTOTIC SERINE PROTEASE NMA111"/>
    <property type="match status" value="1"/>
</dbReference>
<dbReference type="EMBL" id="VJMJ01000202">
    <property type="protein sequence ID" value="KAF0727060.1"/>
    <property type="molecule type" value="Genomic_DNA"/>
</dbReference>
<proteinExistence type="inferred from homology"/>
<evidence type="ECO:0000256" key="3">
    <source>
        <dbReference type="ARBA" id="ARBA00010541"/>
    </source>
</evidence>
<dbReference type="InterPro" id="IPR025926">
    <property type="entry name" value="PDZ-like_dom"/>
</dbReference>
<protein>
    <recommendedName>
        <fullName evidence="4">Pro-apoptotic serine protease NMA111</fullName>
    </recommendedName>
    <alternativeName>
        <fullName evidence="5">Pro-apoptotic serine protease nma111</fullName>
    </alternativeName>
</protein>
<dbReference type="Proteomes" id="UP000481153">
    <property type="component" value="Unassembled WGS sequence"/>
</dbReference>
<feature type="domain" description="PDZ" evidence="7">
    <location>
        <begin position="298"/>
        <end position="377"/>
    </location>
</feature>
<dbReference type="GO" id="GO:0004252">
    <property type="term" value="F:serine-type endopeptidase activity"/>
    <property type="evidence" value="ECO:0007669"/>
    <property type="project" value="InterPro"/>
</dbReference>
<evidence type="ECO:0000256" key="5">
    <source>
        <dbReference type="ARBA" id="ARBA00021524"/>
    </source>
</evidence>
<dbReference type="InterPro" id="IPR036034">
    <property type="entry name" value="PDZ_sf"/>
</dbReference>
<feature type="domain" description="PDZ" evidence="7">
    <location>
        <begin position="894"/>
        <end position="974"/>
    </location>
</feature>
<evidence type="ECO:0000256" key="2">
    <source>
        <dbReference type="ARBA" id="ARBA00004123"/>
    </source>
</evidence>
<dbReference type="Pfam" id="PF13365">
    <property type="entry name" value="Trypsin_2"/>
    <property type="match status" value="1"/>
</dbReference>